<dbReference type="EMBL" id="AJAQ01000015">
    <property type="protein sequence ID" value="EOH94251.1"/>
    <property type="molecule type" value="Genomic_DNA"/>
</dbReference>
<keyword evidence="2" id="KW-1185">Reference proteome</keyword>
<dbReference type="Proteomes" id="UP000013782">
    <property type="component" value="Unassembled WGS sequence"/>
</dbReference>
<sequence length="155" mass="17445">MHKKFTLVRTNVVEVGEYFEYEGRLFVVTNIIDIIDYHGNGKIEAEVLAQEFGTKSILDGFGLISSYWDGYEAFYPKGEETDERPFLEVGDVVPLGLEGDGLFGYIANILDLSYRGNGLIMKCGVEIYLPWSDEAMRQAVRKKRLATFSVVGGKK</sequence>
<dbReference type="HOGENOM" id="CLU_1692790_0_0_9"/>
<accession>R2SN06</accession>
<dbReference type="STRING" id="160454.RV10_GL001961"/>
<reference evidence="1 2" key="1">
    <citation type="submission" date="2013-02" db="EMBL/GenBank/DDBJ databases">
        <title>The Genome Sequence of Enterococcus pallens BAA-351.</title>
        <authorList>
            <consortium name="The Broad Institute Genome Sequencing Platform"/>
            <consortium name="The Broad Institute Genome Sequencing Center for Infectious Disease"/>
            <person name="Earl A.M."/>
            <person name="Gilmore M.S."/>
            <person name="Lebreton F."/>
            <person name="Walker B."/>
            <person name="Young S.K."/>
            <person name="Zeng Q."/>
            <person name="Gargeya S."/>
            <person name="Fitzgerald M."/>
            <person name="Haas B."/>
            <person name="Abouelleil A."/>
            <person name="Alvarado L."/>
            <person name="Arachchi H.M."/>
            <person name="Berlin A.M."/>
            <person name="Chapman S.B."/>
            <person name="Dewar J."/>
            <person name="Goldberg J."/>
            <person name="Griggs A."/>
            <person name="Gujja S."/>
            <person name="Hansen M."/>
            <person name="Howarth C."/>
            <person name="Imamovic A."/>
            <person name="Larimer J."/>
            <person name="McCowan C."/>
            <person name="Murphy C."/>
            <person name="Neiman D."/>
            <person name="Pearson M."/>
            <person name="Priest M."/>
            <person name="Roberts A."/>
            <person name="Saif S."/>
            <person name="Shea T."/>
            <person name="Sisk P."/>
            <person name="Sykes S."/>
            <person name="Wortman J."/>
            <person name="Nusbaum C."/>
            <person name="Birren B."/>
        </authorList>
    </citation>
    <scope>NUCLEOTIDE SEQUENCE [LARGE SCALE GENOMIC DNA]</scope>
    <source>
        <strain evidence="1 2">ATCC BAA-351</strain>
    </source>
</reference>
<gene>
    <name evidence="1" type="ORF">UAU_01986</name>
</gene>
<organism evidence="1 2">
    <name type="scientific">Enterococcus pallens ATCC BAA-351</name>
    <dbReference type="NCBI Taxonomy" id="1158607"/>
    <lineage>
        <taxon>Bacteria</taxon>
        <taxon>Bacillati</taxon>
        <taxon>Bacillota</taxon>
        <taxon>Bacilli</taxon>
        <taxon>Lactobacillales</taxon>
        <taxon>Enterococcaceae</taxon>
        <taxon>Enterococcus</taxon>
    </lineage>
</organism>
<name>R2SN06_9ENTE</name>
<dbReference type="RefSeq" id="WP_010756977.1">
    <property type="nucleotide sequence ID" value="NZ_ASWD01000001.1"/>
</dbReference>
<dbReference type="AlphaFoldDB" id="R2SN06"/>
<proteinExistence type="predicted"/>
<comment type="caution">
    <text evidence="1">The sequence shown here is derived from an EMBL/GenBank/DDBJ whole genome shotgun (WGS) entry which is preliminary data.</text>
</comment>
<evidence type="ECO:0000313" key="1">
    <source>
        <dbReference type="EMBL" id="EOH94251.1"/>
    </source>
</evidence>
<dbReference type="PATRIC" id="fig|1158607.3.peg.1954"/>
<evidence type="ECO:0000313" key="2">
    <source>
        <dbReference type="Proteomes" id="UP000013782"/>
    </source>
</evidence>
<protein>
    <submittedName>
        <fullName evidence="1">Uncharacterized protein</fullName>
    </submittedName>
</protein>